<evidence type="ECO:0000259" key="2">
    <source>
        <dbReference type="Pfam" id="PF13649"/>
    </source>
</evidence>
<sequence>MEVGNSISISTGQQWSFDNDVASHFDEHVQMSVPVYHEGHELIGFLSDFFIKDGSVFYEIGCSTGALIHKIYTRHSQKAATRFIGVEPVQNMIAQAKKRTGSLPIEYLHTTIENIDMEACDFIASYYCLQFIPLTKRIMAYEKLYDALIPGGALILFEKEVVDDSKINEMIESCYLKFKLSRGFSVEEILAKKFSLEGVMRPCTERENRKILAEVGFKQIATIMKYGEFHGYLCIK</sequence>
<dbReference type="PANTHER" id="PTHR43861">
    <property type="entry name" value="TRANS-ACONITATE 2-METHYLTRANSFERASE-RELATED"/>
    <property type="match status" value="1"/>
</dbReference>
<accession>A0A1G4Z0V0</accession>
<evidence type="ECO:0000256" key="1">
    <source>
        <dbReference type="ARBA" id="ARBA00022679"/>
    </source>
</evidence>
<dbReference type="GeneID" id="23843284"/>
<dbReference type="InterPro" id="IPR029063">
    <property type="entry name" value="SAM-dependent_MTases_sf"/>
</dbReference>
<reference evidence="3 4" key="1">
    <citation type="submission" date="2016-10" db="EMBL/GenBank/DDBJ databases">
        <authorList>
            <person name="Varghese N."/>
            <person name="Submissions S."/>
        </authorList>
    </citation>
    <scope>NUCLEOTIDE SEQUENCE [LARGE SCALE GENOMIC DNA]</scope>
    <source>
        <strain evidence="3 4">CGMCC 1.12102</strain>
    </source>
</reference>
<dbReference type="AlphaFoldDB" id="A0A1G4Z0V0"/>
<name>A0A1G4Z0V0_9ENTR</name>
<feature type="domain" description="Methyltransferase" evidence="2">
    <location>
        <begin position="59"/>
        <end position="152"/>
    </location>
</feature>
<dbReference type="GO" id="GO:0008168">
    <property type="term" value="F:methyltransferase activity"/>
    <property type="evidence" value="ECO:0007669"/>
    <property type="project" value="UniProtKB-KW"/>
</dbReference>
<keyword evidence="3" id="KW-0489">Methyltransferase</keyword>
<dbReference type="RefSeq" id="WP_017459497.1">
    <property type="nucleotide sequence ID" value="NZ_FMUI01000013.1"/>
</dbReference>
<evidence type="ECO:0000313" key="3">
    <source>
        <dbReference type="EMBL" id="SCX58848.1"/>
    </source>
</evidence>
<dbReference type="EMBL" id="FMUI01000013">
    <property type="protein sequence ID" value="SCX58848.1"/>
    <property type="molecule type" value="Genomic_DNA"/>
</dbReference>
<dbReference type="PANTHER" id="PTHR43861:SF2">
    <property type="entry name" value="CARBOXY-S-ADENOSYL-L-METHIONINE SYNTHASE"/>
    <property type="match status" value="1"/>
</dbReference>
<gene>
    <name evidence="3" type="ORF">SAMN02927897_03697</name>
</gene>
<protein>
    <submittedName>
        <fullName evidence="3">tRNA (Cmo5U34)-methyltransferase</fullName>
    </submittedName>
</protein>
<dbReference type="SUPFAM" id="SSF53335">
    <property type="entry name" value="S-adenosyl-L-methionine-dependent methyltransferases"/>
    <property type="match status" value="1"/>
</dbReference>
<dbReference type="CDD" id="cd02440">
    <property type="entry name" value="AdoMet_MTases"/>
    <property type="match status" value="1"/>
</dbReference>
<dbReference type="GO" id="GO:0032259">
    <property type="term" value="P:methylation"/>
    <property type="evidence" value="ECO:0007669"/>
    <property type="project" value="UniProtKB-KW"/>
</dbReference>
<keyword evidence="1 3" id="KW-0808">Transferase</keyword>
<proteinExistence type="predicted"/>
<comment type="caution">
    <text evidence="3">The sequence shown here is derived from an EMBL/GenBank/DDBJ whole genome shotgun (WGS) entry which is preliminary data.</text>
</comment>
<dbReference type="Pfam" id="PF13649">
    <property type="entry name" value="Methyltransf_25"/>
    <property type="match status" value="1"/>
</dbReference>
<evidence type="ECO:0000313" key="4">
    <source>
        <dbReference type="Proteomes" id="UP000183569"/>
    </source>
</evidence>
<dbReference type="Proteomes" id="UP000183569">
    <property type="component" value="Unassembled WGS sequence"/>
</dbReference>
<dbReference type="InterPro" id="IPR041698">
    <property type="entry name" value="Methyltransf_25"/>
</dbReference>
<dbReference type="Gene3D" id="3.40.50.150">
    <property type="entry name" value="Vaccinia Virus protein VP39"/>
    <property type="match status" value="1"/>
</dbReference>
<organism evidence="3 4">
    <name type="scientific">Kosakonia sacchari</name>
    <dbReference type="NCBI Taxonomy" id="1158459"/>
    <lineage>
        <taxon>Bacteria</taxon>
        <taxon>Pseudomonadati</taxon>
        <taxon>Pseudomonadota</taxon>
        <taxon>Gammaproteobacteria</taxon>
        <taxon>Enterobacterales</taxon>
        <taxon>Enterobacteriaceae</taxon>
        <taxon>Kosakonia</taxon>
    </lineage>
</organism>